<gene>
    <name evidence="1" type="ORF">RPERSI_LOCUS9232</name>
</gene>
<dbReference type="EMBL" id="CAJVQC010017275">
    <property type="protein sequence ID" value="CAG8683596.1"/>
    <property type="molecule type" value="Genomic_DNA"/>
</dbReference>
<organism evidence="1 2">
    <name type="scientific">Racocetra persica</name>
    <dbReference type="NCBI Taxonomy" id="160502"/>
    <lineage>
        <taxon>Eukaryota</taxon>
        <taxon>Fungi</taxon>
        <taxon>Fungi incertae sedis</taxon>
        <taxon>Mucoromycota</taxon>
        <taxon>Glomeromycotina</taxon>
        <taxon>Glomeromycetes</taxon>
        <taxon>Diversisporales</taxon>
        <taxon>Gigasporaceae</taxon>
        <taxon>Racocetra</taxon>
    </lineage>
</organism>
<sequence>TIEVDDDSKDVDFAILVNNIVEINDCDPPDIDTNSKFAKGAIKD</sequence>
<protein>
    <submittedName>
        <fullName evidence="1">15451_t:CDS:1</fullName>
    </submittedName>
</protein>
<evidence type="ECO:0000313" key="2">
    <source>
        <dbReference type="Proteomes" id="UP000789920"/>
    </source>
</evidence>
<feature type="non-terminal residue" evidence="1">
    <location>
        <position position="1"/>
    </location>
</feature>
<evidence type="ECO:0000313" key="1">
    <source>
        <dbReference type="EMBL" id="CAG8683596.1"/>
    </source>
</evidence>
<accession>A0ACA9P0L2</accession>
<feature type="non-terminal residue" evidence="1">
    <location>
        <position position="44"/>
    </location>
</feature>
<comment type="caution">
    <text evidence="1">The sequence shown here is derived from an EMBL/GenBank/DDBJ whole genome shotgun (WGS) entry which is preliminary data.</text>
</comment>
<reference evidence="1" key="1">
    <citation type="submission" date="2021-06" db="EMBL/GenBank/DDBJ databases">
        <authorList>
            <person name="Kallberg Y."/>
            <person name="Tangrot J."/>
            <person name="Rosling A."/>
        </authorList>
    </citation>
    <scope>NUCLEOTIDE SEQUENCE</scope>
    <source>
        <strain evidence="1">MA461A</strain>
    </source>
</reference>
<proteinExistence type="predicted"/>
<keyword evidence="2" id="KW-1185">Reference proteome</keyword>
<dbReference type="Proteomes" id="UP000789920">
    <property type="component" value="Unassembled WGS sequence"/>
</dbReference>
<name>A0ACA9P0L2_9GLOM</name>